<dbReference type="SUPFAM" id="SSF47396">
    <property type="entry name" value="Transcription factor IIA (TFIIA), alpha-helical domain"/>
    <property type="match status" value="1"/>
</dbReference>
<dbReference type="Pfam" id="PF03153">
    <property type="entry name" value="TFIIA"/>
    <property type="match status" value="1"/>
</dbReference>
<evidence type="ECO:0000313" key="6">
    <source>
        <dbReference type="Proteomes" id="UP000887572"/>
    </source>
</evidence>
<comment type="similarity">
    <text evidence="2">Belongs to the TFIIA subunit 1 family.</text>
</comment>
<name>A0A914HTZ1_GLORO</name>
<dbReference type="WBParaSite" id="Gr19_v10_g4189.t1">
    <property type="protein sequence ID" value="Gr19_v10_g4189.t1"/>
    <property type="gene ID" value="Gr19_v10_g4189"/>
</dbReference>
<dbReference type="SUPFAM" id="SSF50784">
    <property type="entry name" value="Transcription factor IIA (TFIIA), beta-barrel domain"/>
    <property type="match status" value="1"/>
</dbReference>
<dbReference type="AlphaFoldDB" id="A0A914HTZ1"/>
<feature type="compositionally biased region" description="Acidic residues" evidence="5">
    <location>
        <begin position="359"/>
        <end position="373"/>
    </location>
</feature>
<dbReference type="InterPro" id="IPR004855">
    <property type="entry name" value="TFIIA_asu/bsu"/>
</dbReference>
<dbReference type="SMART" id="SM01371">
    <property type="entry name" value="TFIIA"/>
    <property type="match status" value="1"/>
</dbReference>
<evidence type="ECO:0000256" key="3">
    <source>
        <dbReference type="ARBA" id="ARBA00023163"/>
    </source>
</evidence>
<dbReference type="CDD" id="cd07976">
    <property type="entry name" value="TFIIA_alpha_beta_like"/>
    <property type="match status" value="1"/>
</dbReference>
<evidence type="ECO:0000256" key="2">
    <source>
        <dbReference type="ARBA" id="ARBA00010059"/>
    </source>
</evidence>
<dbReference type="PANTHER" id="PTHR12694">
    <property type="entry name" value="TRANSCRIPTION INITIATION FACTOR IIA SUBUNIT 1"/>
    <property type="match status" value="1"/>
</dbReference>
<evidence type="ECO:0000256" key="1">
    <source>
        <dbReference type="ARBA" id="ARBA00004123"/>
    </source>
</evidence>
<comment type="subcellular location">
    <subcellularLocation>
        <location evidence="1">Nucleus</location>
    </subcellularLocation>
</comment>
<feature type="region of interest" description="Disordered" evidence="5">
    <location>
        <begin position="388"/>
        <end position="410"/>
    </location>
</feature>
<sequence length="461" mass="49986">MFKLGVAFMTSTEISGHGTHHLILMSQNYGIEDIYRGVISDVIIQVREAFLDEGVDVDVLQQLKKSWEAKMCSSGAVELDGHGGNNSSGSRSTQQQLVVHQQQVPPPALRQPPTTSAATRQHHPPRQPTTANFPAVSAANLSVGSHQLLLSGQQQMTGGHPCHSANAQVRLTPQQQTMAVAVAKQPQQLGTGVNLSSILQQTQQQQIQNAALIGLPAQLLASSVENSQLLQPNALRLMPGAQYAIMDGPGGAQNLILLATAASGQMNALAANIEQQHGQQHAMQFVGQPNVRSVQQRPTTVAMKTEPGGGQLPQLDGGRQWASSNKRNKAKTDGKANSRLELAQLDGGRGKAPPGMTDESSEEEEDREDEEDPTLSAIKYGLDEDHIDGEAEEEEEPLNSGDDQSDDEDLDTLFDADNVVVCQFEKVHRARNKWKFTLKDGMMQIRGKDFCFQKCTGEAEW</sequence>
<dbReference type="FunFam" id="1.10.287.100:FF:000001">
    <property type="entry name" value="Transcription initiation factor IIA subunit"/>
    <property type="match status" value="1"/>
</dbReference>
<proteinExistence type="inferred from homology"/>
<dbReference type="PANTHER" id="PTHR12694:SF8">
    <property type="entry name" value="TRANSCRIPTION INITIATION FACTOR IIA SUBUNIT 1"/>
    <property type="match status" value="1"/>
</dbReference>
<reference evidence="7" key="1">
    <citation type="submission" date="2022-11" db="UniProtKB">
        <authorList>
            <consortium name="WormBaseParasite"/>
        </authorList>
    </citation>
    <scope>IDENTIFICATION</scope>
</reference>
<dbReference type="FunFam" id="2.30.18.10:FF:000008">
    <property type="entry name" value="Transcription factor TFIIA complex large subunit"/>
    <property type="match status" value="1"/>
</dbReference>
<feature type="region of interest" description="Disordered" evidence="5">
    <location>
        <begin position="78"/>
        <end position="130"/>
    </location>
</feature>
<dbReference type="Proteomes" id="UP000887572">
    <property type="component" value="Unplaced"/>
</dbReference>
<evidence type="ECO:0000313" key="7">
    <source>
        <dbReference type="WBParaSite" id="Gr19_v10_g4189.t1"/>
    </source>
</evidence>
<accession>A0A914HTZ1</accession>
<evidence type="ECO:0000256" key="5">
    <source>
        <dbReference type="SAM" id="MobiDB-lite"/>
    </source>
</evidence>
<dbReference type="Gene3D" id="1.10.287.100">
    <property type="match status" value="1"/>
</dbReference>
<feature type="compositionally biased region" description="Low complexity" evidence="5">
    <location>
        <begin position="85"/>
        <end position="103"/>
    </location>
</feature>
<dbReference type="GO" id="GO:0006367">
    <property type="term" value="P:transcription initiation at RNA polymerase II promoter"/>
    <property type="evidence" value="ECO:0007669"/>
    <property type="project" value="InterPro"/>
</dbReference>
<dbReference type="Gene3D" id="2.30.18.10">
    <property type="entry name" value="Transcription factor IIA (TFIIA), beta-barrel domain"/>
    <property type="match status" value="1"/>
</dbReference>
<organism evidence="6 7">
    <name type="scientific">Globodera rostochiensis</name>
    <name type="common">Golden nematode worm</name>
    <name type="synonym">Heterodera rostochiensis</name>
    <dbReference type="NCBI Taxonomy" id="31243"/>
    <lineage>
        <taxon>Eukaryota</taxon>
        <taxon>Metazoa</taxon>
        <taxon>Ecdysozoa</taxon>
        <taxon>Nematoda</taxon>
        <taxon>Chromadorea</taxon>
        <taxon>Rhabditida</taxon>
        <taxon>Tylenchina</taxon>
        <taxon>Tylenchomorpha</taxon>
        <taxon>Tylenchoidea</taxon>
        <taxon>Heteroderidae</taxon>
        <taxon>Heteroderinae</taxon>
        <taxon>Globodera</taxon>
    </lineage>
</organism>
<keyword evidence="3" id="KW-0804">Transcription</keyword>
<feature type="region of interest" description="Disordered" evidence="5">
    <location>
        <begin position="303"/>
        <end position="373"/>
    </location>
</feature>
<dbReference type="GO" id="GO:0005672">
    <property type="term" value="C:transcription factor TFIIA complex"/>
    <property type="evidence" value="ECO:0007669"/>
    <property type="project" value="InterPro"/>
</dbReference>
<evidence type="ECO:0000256" key="4">
    <source>
        <dbReference type="ARBA" id="ARBA00023242"/>
    </source>
</evidence>
<protein>
    <submittedName>
        <fullName evidence="7">Uncharacterized protein</fullName>
    </submittedName>
</protein>
<keyword evidence="4" id="KW-0539">Nucleus</keyword>
<dbReference type="InterPro" id="IPR009088">
    <property type="entry name" value="TFIIA_b-brl"/>
</dbReference>
<keyword evidence="6" id="KW-1185">Reference proteome</keyword>